<gene>
    <name evidence="2" type="ORF">NOCA170215</name>
</gene>
<proteinExistence type="predicted"/>
<keyword evidence="1" id="KW-0812">Transmembrane</keyword>
<feature type="transmembrane region" description="Helical" evidence="1">
    <location>
        <begin position="14"/>
        <end position="33"/>
    </location>
</feature>
<dbReference type="EMBL" id="CZKB01000027">
    <property type="protein sequence ID" value="CUR62269.1"/>
    <property type="molecule type" value="Genomic_DNA"/>
</dbReference>
<reference evidence="2" key="1">
    <citation type="submission" date="2015-08" db="EMBL/GenBank/DDBJ databases">
        <authorList>
            <person name="Babu N.S."/>
            <person name="Beckwith C.J."/>
            <person name="Beseler K.G."/>
            <person name="Brison A."/>
            <person name="Carone J.V."/>
            <person name="Caskin T.P."/>
            <person name="Diamond M."/>
            <person name="Durham M.E."/>
            <person name="Foxe J.M."/>
            <person name="Go M."/>
            <person name="Henderson B.A."/>
            <person name="Jones I.B."/>
            <person name="McGettigan J.A."/>
            <person name="Micheletti S.J."/>
            <person name="Nasrallah M.E."/>
            <person name="Ortiz D."/>
            <person name="Piller C.R."/>
            <person name="Privatt S.R."/>
            <person name="Schneider S.L."/>
            <person name="Sharp S."/>
            <person name="Smith T.C."/>
            <person name="Stanton J.D."/>
            <person name="Ullery H.E."/>
            <person name="Wilson R.J."/>
            <person name="Serrano M.G."/>
            <person name="Buck G."/>
            <person name="Lee V."/>
            <person name="Wang Y."/>
            <person name="Carvalho R."/>
            <person name="Voegtly L."/>
            <person name="Shi R."/>
            <person name="Duckworth R."/>
            <person name="Johnson A."/>
            <person name="Loviza R."/>
            <person name="Walstead R."/>
            <person name="Shah Z."/>
            <person name="Kiflezghi M."/>
            <person name="Wade K."/>
            <person name="Ball S.L."/>
            <person name="Bradley K.W."/>
            <person name="Asai D.J."/>
            <person name="Bowman C.A."/>
            <person name="Russell D.A."/>
            <person name="Pope W.H."/>
            <person name="Jacobs-Sera D."/>
            <person name="Hendrix R.W."/>
            <person name="Hatfull G.F."/>
        </authorList>
    </citation>
    <scope>NUCLEOTIDE SEQUENCE</scope>
</reference>
<dbReference type="AlphaFoldDB" id="A0A2P2CJW5"/>
<protein>
    <recommendedName>
        <fullName evidence="3">DUF304 domain-containing protein</fullName>
    </recommendedName>
</protein>
<accession>A0A2P2CJW5</accession>
<keyword evidence="1" id="KW-1133">Transmembrane helix</keyword>
<organism evidence="2">
    <name type="scientific">metagenome</name>
    <dbReference type="NCBI Taxonomy" id="256318"/>
    <lineage>
        <taxon>unclassified sequences</taxon>
        <taxon>metagenomes</taxon>
    </lineage>
</organism>
<feature type="transmembrane region" description="Helical" evidence="1">
    <location>
        <begin position="45"/>
        <end position="65"/>
    </location>
</feature>
<evidence type="ECO:0000256" key="1">
    <source>
        <dbReference type="SAM" id="Phobius"/>
    </source>
</evidence>
<evidence type="ECO:0000313" key="2">
    <source>
        <dbReference type="EMBL" id="CUR62269.1"/>
    </source>
</evidence>
<keyword evidence="1" id="KW-0472">Membrane</keyword>
<sequence>MDGLGTELPQRPTYVWVLLLAALFFAVPVVRTAVKAMGESGSAALGAWAMAAVMALLFVVVPLLIARSIASRHTYVSEEAVSIVTGGELRQQLAFEDMTEVKVRFTGNSGNLMPREKIFLSGPMRTGRGTILVSRLYVDSLQPLLRRLQAEVAARPELLQGELERDYFQQAVRSAR</sequence>
<evidence type="ECO:0008006" key="3">
    <source>
        <dbReference type="Google" id="ProtNLM"/>
    </source>
</evidence>
<name>A0A2P2CJW5_9ZZZZ</name>